<dbReference type="PANTHER" id="PTHR46277">
    <property type="entry name" value="OS03G0850700 PROTEIN"/>
    <property type="match status" value="1"/>
</dbReference>
<dbReference type="InterPro" id="IPR036273">
    <property type="entry name" value="CRAL/TRIO_N_dom_sf"/>
</dbReference>
<dbReference type="PANTHER" id="PTHR46277:SF7">
    <property type="entry name" value="CRAL-TRIO DOMAIN-CONTAINING PROTEIN"/>
    <property type="match status" value="1"/>
</dbReference>
<proteinExistence type="predicted"/>
<organism evidence="1 2">
    <name type="scientific">Malus baccata</name>
    <name type="common">Siberian crab apple</name>
    <name type="synonym">Pyrus baccata</name>
    <dbReference type="NCBI Taxonomy" id="106549"/>
    <lineage>
        <taxon>Eukaryota</taxon>
        <taxon>Viridiplantae</taxon>
        <taxon>Streptophyta</taxon>
        <taxon>Embryophyta</taxon>
        <taxon>Tracheophyta</taxon>
        <taxon>Spermatophyta</taxon>
        <taxon>Magnoliopsida</taxon>
        <taxon>eudicotyledons</taxon>
        <taxon>Gunneridae</taxon>
        <taxon>Pentapetalae</taxon>
        <taxon>rosids</taxon>
        <taxon>fabids</taxon>
        <taxon>Rosales</taxon>
        <taxon>Rosaceae</taxon>
        <taxon>Amygdaloideae</taxon>
        <taxon>Maleae</taxon>
        <taxon>Malus</taxon>
    </lineage>
</organism>
<dbReference type="Gene3D" id="3.40.525.10">
    <property type="entry name" value="CRAL-TRIO lipid binding domain"/>
    <property type="match status" value="1"/>
</dbReference>
<keyword evidence="2" id="KW-1185">Reference proteome</keyword>
<dbReference type="SUPFAM" id="SSF46938">
    <property type="entry name" value="CRAL/TRIO N-terminal domain"/>
    <property type="match status" value="1"/>
</dbReference>
<dbReference type="STRING" id="106549.A0A540MPE4"/>
<comment type="caution">
    <text evidence="1">The sequence shown here is derived from an EMBL/GenBank/DDBJ whole genome shotgun (WGS) entry which is preliminary data.</text>
</comment>
<dbReference type="Proteomes" id="UP000315295">
    <property type="component" value="Unassembled WGS sequence"/>
</dbReference>
<gene>
    <name evidence="1" type="ORF">C1H46_013759</name>
</gene>
<reference evidence="1 2" key="1">
    <citation type="journal article" date="2019" name="G3 (Bethesda)">
        <title>Sequencing of a Wild Apple (Malus baccata) Genome Unravels the Differences Between Cultivated and Wild Apple Species Regarding Disease Resistance and Cold Tolerance.</title>
        <authorList>
            <person name="Chen X."/>
        </authorList>
    </citation>
    <scope>NUCLEOTIDE SEQUENCE [LARGE SCALE GENOMIC DNA]</scope>
    <source>
        <strain evidence="2">cv. Shandingzi</strain>
        <tissue evidence="1">Leaves</tissue>
    </source>
</reference>
<name>A0A540MPE4_MALBA</name>
<dbReference type="EMBL" id="VIEB01000209">
    <property type="protein sequence ID" value="TQE00632.1"/>
    <property type="molecule type" value="Genomic_DNA"/>
</dbReference>
<evidence type="ECO:0000313" key="1">
    <source>
        <dbReference type="EMBL" id="TQE00632.1"/>
    </source>
</evidence>
<evidence type="ECO:0008006" key="3">
    <source>
        <dbReference type="Google" id="ProtNLM"/>
    </source>
</evidence>
<sequence length="94" mass="10622">MEKTQDFALAKMKKSVQKLGSSTEKFGDPTLMRFLIVRSMDPDKAEKMFVQWHKWRASFAPSGFVSDVEVKDQFADRKIFLQGLSKLGSSSNSG</sequence>
<dbReference type="InterPro" id="IPR036865">
    <property type="entry name" value="CRAL-TRIO_dom_sf"/>
</dbReference>
<accession>A0A540MPE4</accession>
<dbReference type="AlphaFoldDB" id="A0A540MPE4"/>
<evidence type="ECO:0000313" key="2">
    <source>
        <dbReference type="Proteomes" id="UP000315295"/>
    </source>
</evidence>
<protein>
    <recommendedName>
        <fullName evidence="3">CRAL/TRIO N-terminal domain-containing protein</fullName>
    </recommendedName>
</protein>